<accession>A0A455LNC5</accession>
<keyword evidence="2" id="KW-1185">Reference proteome</keyword>
<gene>
    <name evidence="1" type="ORF">CRB2_86</name>
</gene>
<name>A0A455LNC5_9CAUD</name>
<dbReference type="Proteomes" id="UP000292006">
    <property type="component" value="Segment"/>
</dbReference>
<reference evidence="1 2" key="1">
    <citation type="journal article" date="2019" name="PLoS ONE">
        <title>Mycobacteriophage CRB2 defines a new subcluster in mycobacteriophage classification.</title>
        <authorList>
            <person name="Suarez C.A."/>
            <person name="Franceschelli J.J."/>
            <person name="Morbidoni H.R."/>
        </authorList>
    </citation>
    <scope>NUCLEOTIDE SEQUENCE [LARGE SCALE GENOMIC DNA]</scope>
</reference>
<evidence type="ECO:0000313" key="2">
    <source>
        <dbReference type="Proteomes" id="UP000292006"/>
    </source>
</evidence>
<evidence type="ECO:0000313" key="1">
    <source>
        <dbReference type="EMBL" id="AYP70073.1"/>
    </source>
</evidence>
<sequence length="83" mass="8594">MDPDAALSELRALASRVRAEHRLSQADVERAGELFDGLDGWLTTGGMLPSAWHLSTCMASDCRLAEAVAGPAGPISGAEVGAE</sequence>
<protein>
    <submittedName>
        <fullName evidence="1">Uncharacterized protein</fullName>
    </submittedName>
</protein>
<dbReference type="EMBL" id="MK059749">
    <property type="protein sequence ID" value="AYP70073.1"/>
    <property type="molecule type" value="Genomic_DNA"/>
</dbReference>
<proteinExistence type="predicted"/>
<organism evidence="1 2">
    <name type="scientific">Mycobacterium phage CRB2</name>
    <dbReference type="NCBI Taxonomy" id="2483623"/>
    <lineage>
        <taxon>Viruses</taxon>
        <taxon>Duplodnaviria</taxon>
        <taxon>Heunggongvirae</taxon>
        <taxon>Uroviricota</taxon>
        <taxon>Caudoviricetes</taxon>
        <taxon>Bclasvirinae</taxon>
        <taxon>Quesadillavirus</taxon>
        <taxon>Quesadillavirus CRB2</taxon>
    </lineage>
</organism>